<dbReference type="GO" id="GO:0006032">
    <property type="term" value="P:chitin catabolic process"/>
    <property type="evidence" value="ECO:0007669"/>
    <property type="project" value="UniProtKB-KW"/>
</dbReference>
<evidence type="ECO:0000256" key="10">
    <source>
        <dbReference type="ARBA" id="ARBA00023295"/>
    </source>
</evidence>
<evidence type="ECO:0000256" key="9">
    <source>
        <dbReference type="ARBA" id="ARBA00023277"/>
    </source>
</evidence>
<evidence type="ECO:0000256" key="1">
    <source>
        <dbReference type="ARBA" id="ARBA00000822"/>
    </source>
</evidence>
<keyword evidence="5" id="KW-0964">Secreted</keyword>
<keyword evidence="7" id="KW-0146">Chitin degradation</keyword>
<comment type="similarity">
    <text evidence="3">Belongs to the glycosyl hydrolase 18 family. Chitinase class II subfamily.</text>
</comment>
<keyword evidence="6 13" id="KW-0378">Hydrolase</keyword>
<dbReference type="PANTHER" id="PTHR45708:SF31">
    <property type="entry name" value="III ACIDIC ENDOCHITINASE, PUTATIVE-RELATED"/>
    <property type="match status" value="1"/>
</dbReference>
<evidence type="ECO:0000256" key="11">
    <source>
        <dbReference type="ARBA" id="ARBA00023326"/>
    </source>
</evidence>
<dbReference type="Pfam" id="PF00704">
    <property type="entry name" value="Glyco_hydro_18"/>
    <property type="match status" value="1"/>
</dbReference>
<feature type="signal peptide" evidence="14">
    <location>
        <begin position="1"/>
        <end position="21"/>
    </location>
</feature>
<dbReference type="InterPro" id="IPR001223">
    <property type="entry name" value="Glyco_hydro18_cat"/>
</dbReference>
<keyword evidence="11" id="KW-0624">Polysaccharide degradation</keyword>
<evidence type="ECO:0000256" key="2">
    <source>
        <dbReference type="ARBA" id="ARBA00004239"/>
    </source>
</evidence>
<gene>
    <name evidence="16" type="ORF">VNO80_25762</name>
</gene>
<dbReference type="InterPro" id="IPR001579">
    <property type="entry name" value="Glyco_hydro_18_chit_AS"/>
</dbReference>
<evidence type="ECO:0000256" key="8">
    <source>
        <dbReference type="ARBA" id="ARBA00023157"/>
    </source>
</evidence>
<evidence type="ECO:0000256" key="7">
    <source>
        <dbReference type="ARBA" id="ARBA00023024"/>
    </source>
</evidence>
<dbReference type="SUPFAM" id="SSF51445">
    <property type="entry name" value="(Trans)glycosidases"/>
    <property type="match status" value="1"/>
</dbReference>
<dbReference type="PROSITE" id="PS51910">
    <property type="entry name" value="GH18_2"/>
    <property type="match status" value="1"/>
</dbReference>
<dbReference type="InterPro" id="IPR017853">
    <property type="entry name" value="GH"/>
</dbReference>
<evidence type="ECO:0000256" key="3">
    <source>
        <dbReference type="ARBA" id="ARBA00009121"/>
    </source>
</evidence>
<feature type="domain" description="GH18" evidence="15">
    <location>
        <begin position="26"/>
        <end position="307"/>
    </location>
</feature>
<dbReference type="FunFam" id="3.20.20.80:FF:000015">
    <property type="entry name" value="Acidic endochitinase SE2"/>
    <property type="match status" value="1"/>
</dbReference>
<dbReference type="InterPro" id="IPR050542">
    <property type="entry name" value="Glycosyl_Hydrlase18_Chitinase"/>
</dbReference>
<keyword evidence="9" id="KW-0119">Carbohydrate metabolism</keyword>
<comment type="subcellular location">
    <subcellularLocation>
        <location evidence="2">Secreted</location>
        <location evidence="2">Extracellular space</location>
    </subcellularLocation>
</comment>
<evidence type="ECO:0000256" key="5">
    <source>
        <dbReference type="ARBA" id="ARBA00022525"/>
    </source>
</evidence>
<evidence type="ECO:0000256" key="14">
    <source>
        <dbReference type="SAM" id="SignalP"/>
    </source>
</evidence>
<dbReference type="CDD" id="cd02877">
    <property type="entry name" value="GH18_hevamine_XipI_class_III"/>
    <property type="match status" value="1"/>
</dbReference>
<dbReference type="Gene3D" id="3.20.20.80">
    <property type="entry name" value="Glycosidases"/>
    <property type="match status" value="1"/>
</dbReference>
<dbReference type="GO" id="GO:0005576">
    <property type="term" value="C:extracellular region"/>
    <property type="evidence" value="ECO:0007669"/>
    <property type="project" value="UniProtKB-SubCell"/>
</dbReference>
<dbReference type="Proteomes" id="UP001374584">
    <property type="component" value="Unassembled WGS sequence"/>
</dbReference>
<evidence type="ECO:0000256" key="12">
    <source>
        <dbReference type="ARBA" id="ARBA00073139"/>
    </source>
</evidence>
<evidence type="ECO:0000256" key="6">
    <source>
        <dbReference type="ARBA" id="ARBA00022801"/>
    </source>
</evidence>
<comment type="catalytic activity">
    <reaction evidence="1">
        <text>Random endo-hydrolysis of N-acetyl-beta-D-glucosaminide (1-&gt;4)-beta-linkages in chitin and chitodextrins.</text>
        <dbReference type="EC" id="3.2.1.14"/>
    </reaction>
</comment>
<comment type="caution">
    <text evidence="16">The sequence shown here is derived from an EMBL/GenBank/DDBJ whole genome shotgun (WGS) entry which is preliminary data.</text>
</comment>
<name>A0AAN9LVV7_PHACN</name>
<sequence>MASQRLASIILLLSLFTISSSRPDNGGIAVYWGQDGREGDLVTACNSGNYKIVLLAFLNKFGAGRTPAWNFAGHCDNGASKKCTELESEIRQCQEKGIRVLLSIGGAPHYSDYSLSSPENAKEVADYLYERFLSGQFGPLGNVMLDGIDFDIEKTEDYWDDLARKLDFFRRTTGRYFYLSAAPQCPTNPIYYLGKAIATKLFDYIFVQFYNNPSCSYTTGTNAVLNSWDQWVDLVPSNNSLFVGLPAASSAGNGYIPAEVLNDQVLPHAKQASNYEGVMLWDRYRDVQNGYSNSILSNVLKSKLPVSVESVSDGIYPSVYKA</sequence>
<dbReference type="AlphaFoldDB" id="A0AAN9LVV7"/>
<keyword evidence="17" id="KW-1185">Reference proteome</keyword>
<protein>
    <recommendedName>
        <fullName evidence="12">Acidic endochitinase</fullName>
        <ecNumber evidence="4">3.2.1.14</ecNumber>
    </recommendedName>
</protein>
<reference evidence="16 17" key="1">
    <citation type="submission" date="2024-01" db="EMBL/GenBank/DDBJ databases">
        <title>The genomes of 5 underutilized Papilionoideae crops provide insights into root nodulation and disease resistanc.</title>
        <authorList>
            <person name="Jiang F."/>
        </authorList>
    </citation>
    <scope>NUCLEOTIDE SEQUENCE [LARGE SCALE GENOMIC DNA]</scope>
    <source>
        <strain evidence="16">JINMINGXINNONG_FW02</strain>
        <tissue evidence="16">Leaves</tissue>
    </source>
</reference>
<dbReference type="PROSITE" id="PS01095">
    <property type="entry name" value="GH18_1"/>
    <property type="match status" value="1"/>
</dbReference>
<accession>A0AAN9LVV7</accession>
<organism evidence="16 17">
    <name type="scientific">Phaseolus coccineus</name>
    <name type="common">Scarlet runner bean</name>
    <name type="synonym">Phaseolus multiflorus</name>
    <dbReference type="NCBI Taxonomy" id="3886"/>
    <lineage>
        <taxon>Eukaryota</taxon>
        <taxon>Viridiplantae</taxon>
        <taxon>Streptophyta</taxon>
        <taxon>Embryophyta</taxon>
        <taxon>Tracheophyta</taxon>
        <taxon>Spermatophyta</taxon>
        <taxon>Magnoliopsida</taxon>
        <taxon>eudicotyledons</taxon>
        <taxon>Gunneridae</taxon>
        <taxon>Pentapetalae</taxon>
        <taxon>rosids</taxon>
        <taxon>fabids</taxon>
        <taxon>Fabales</taxon>
        <taxon>Fabaceae</taxon>
        <taxon>Papilionoideae</taxon>
        <taxon>50 kb inversion clade</taxon>
        <taxon>NPAAA clade</taxon>
        <taxon>indigoferoid/millettioid clade</taxon>
        <taxon>Phaseoleae</taxon>
        <taxon>Phaseolus</taxon>
    </lineage>
</organism>
<dbReference type="GO" id="GO:0008843">
    <property type="term" value="F:endochitinase activity"/>
    <property type="evidence" value="ECO:0007669"/>
    <property type="project" value="UniProtKB-EC"/>
</dbReference>
<proteinExistence type="inferred from homology"/>
<dbReference type="InterPro" id="IPR045321">
    <property type="entry name" value="Cts1-like"/>
</dbReference>
<dbReference type="PANTHER" id="PTHR45708">
    <property type="entry name" value="ENDOCHITINASE"/>
    <property type="match status" value="1"/>
</dbReference>
<feature type="chain" id="PRO_5043027687" description="Acidic endochitinase" evidence="14">
    <location>
        <begin position="22"/>
        <end position="322"/>
    </location>
</feature>
<evidence type="ECO:0000256" key="4">
    <source>
        <dbReference type="ARBA" id="ARBA00012729"/>
    </source>
</evidence>
<evidence type="ECO:0000313" key="17">
    <source>
        <dbReference type="Proteomes" id="UP001374584"/>
    </source>
</evidence>
<keyword evidence="8" id="KW-1015">Disulfide bond</keyword>
<keyword evidence="14" id="KW-0732">Signal</keyword>
<dbReference type="EMBL" id="JAYMYR010000009">
    <property type="protein sequence ID" value="KAK7342806.1"/>
    <property type="molecule type" value="Genomic_DNA"/>
</dbReference>
<evidence type="ECO:0000259" key="15">
    <source>
        <dbReference type="PROSITE" id="PS51910"/>
    </source>
</evidence>
<dbReference type="EC" id="3.2.1.14" evidence="4"/>
<evidence type="ECO:0000256" key="13">
    <source>
        <dbReference type="RuleBase" id="RU000489"/>
    </source>
</evidence>
<evidence type="ECO:0000313" key="16">
    <source>
        <dbReference type="EMBL" id="KAK7342806.1"/>
    </source>
</evidence>
<dbReference type="GO" id="GO:0000272">
    <property type="term" value="P:polysaccharide catabolic process"/>
    <property type="evidence" value="ECO:0007669"/>
    <property type="project" value="UniProtKB-KW"/>
</dbReference>
<keyword evidence="10 13" id="KW-0326">Glycosidase</keyword>